<feature type="transmembrane region" description="Helical" evidence="1">
    <location>
        <begin position="63"/>
        <end position="84"/>
    </location>
</feature>
<reference evidence="3" key="1">
    <citation type="submission" date="2020-04" db="EMBL/GenBank/DDBJ databases">
        <title>Nitratireductor sp. nov. isolated from mangrove soil.</title>
        <authorList>
            <person name="Ye Y."/>
        </authorList>
    </citation>
    <scope>NUCLEOTIDE SEQUENCE</scope>
    <source>
        <strain evidence="3">SY7</strain>
    </source>
</reference>
<dbReference type="KEGG" id="niy:FQ775_10030"/>
<dbReference type="AlphaFoldDB" id="A0A5B8KYK2"/>
<dbReference type="OrthoDB" id="8480887at2"/>
<keyword evidence="1" id="KW-0812">Transmembrane</keyword>
<dbReference type="InterPro" id="IPR045594">
    <property type="entry name" value="DUF6460"/>
</dbReference>
<gene>
    <name evidence="3" type="ORF">FQ775_10030</name>
</gene>
<proteinExistence type="predicted"/>
<organism evidence="3 4">
    <name type="scientific">Nitratireductor mangrovi</name>
    <dbReference type="NCBI Taxonomy" id="2599600"/>
    <lineage>
        <taxon>Bacteria</taxon>
        <taxon>Pseudomonadati</taxon>
        <taxon>Pseudomonadota</taxon>
        <taxon>Alphaproteobacteria</taxon>
        <taxon>Hyphomicrobiales</taxon>
        <taxon>Phyllobacteriaceae</taxon>
        <taxon>Nitratireductor</taxon>
    </lineage>
</organism>
<evidence type="ECO:0000259" key="2">
    <source>
        <dbReference type="Pfam" id="PF20061"/>
    </source>
</evidence>
<feature type="transmembrane region" description="Helical" evidence="1">
    <location>
        <begin position="20"/>
        <end position="43"/>
    </location>
</feature>
<accession>A0A5B8KYK2</accession>
<keyword evidence="1" id="KW-1133">Transmembrane helix</keyword>
<dbReference type="EMBL" id="CP042301">
    <property type="protein sequence ID" value="QDZ00693.1"/>
    <property type="molecule type" value="Genomic_DNA"/>
</dbReference>
<dbReference type="RefSeq" id="WP_146299339.1">
    <property type="nucleotide sequence ID" value="NZ_CP042301.2"/>
</dbReference>
<name>A0A5B8KYK2_9HYPH</name>
<protein>
    <recommendedName>
        <fullName evidence="2">DUF6460 domain-containing protein</fullName>
    </recommendedName>
</protein>
<dbReference type="Pfam" id="PF20061">
    <property type="entry name" value="DUF6460"/>
    <property type="match status" value="1"/>
</dbReference>
<keyword evidence="4" id="KW-1185">Reference proteome</keyword>
<feature type="domain" description="DUF6460" evidence="2">
    <location>
        <begin position="52"/>
        <end position="87"/>
    </location>
</feature>
<evidence type="ECO:0000256" key="1">
    <source>
        <dbReference type="SAM" id="Phobius"/>
    </source>
</evidence>
<keyword evidence="1" id="KW-0472">Membrane</keyword>
<evidence type="ECO:0000313" key="3">
    <source>
        <dbReference type="EMBL" id="QDZ00693.1"/>
    </source>
</evidence>
<dbReference type="Proteomes" id="UP000321389">
    <property type="component" value="Chromosome"/>
</dbReference>
<evidence type="ECO:0000313" key="4">
    <source>
        <dbReference type="Proteomes" id="UP000321389"/>
    </source>
</evidence>
<sequence length="88" mass="9715">MSGSITRFLGDSPLRVVVKLAVVSFLVGIVMNAFGWSPLDVWYALREMVLDIWNMGFAALGRFGEYLALGAAVVIPAFIVLRILSLRR</sequence>